<comment type="caution">
    <text evidence="1">The sequence shown here is derived from an EMBL/GenBank/DDBJ whole genome shotgun (WGS) entry which is preliminary data.</text>
</comment>
<reference evidence="1 2" key="1">
    <citation type="submission" date="2013-03" db="EMBL/GenBank/DDBJ databases">
        <title>The Genome Sequence of Cladophialophora yegresii CBS 114405.</title>
        <authorList>
            <consortium name="The Broad Institute Genomics Platform"/>
            <person name="Cuomo C."/>
            <person name="de Hoog S."/>
            <person name="Gorbushina A."/>
            <person name="Walker B."/>
            <person name="Young S.K."/>
            <person name="Zeng Q."/>
            <person name="Gargeya S."/>
            <person name="Fitzgerald M."/>
            <person name="Haas B."/>
            <person name="Abouelleil A."/>
            <person name="Allen A.W."/>
            <person name="Alvarado L."/>
            <person name="Arachchi H.M."/>
            <person name="Berlin A.M."/>
            <person name="Chapman S.B."/>
            <person name="Gainer-Dewar J."/>
            <person name="Goldberg J."/>
            <person name="Griggs A."/>
            <person name="Gujja S."/>
            <person name="Hansen M."/>
            <person name="Howarth C."/>
            <person name="Imamovic A."/>
            <person name="Ireland A."/>
            <person name="Larimer J."/>
            <person name="McCowan C."/>
            <person name="Murphy C."/>
            <person name="Pearson M."/>
            <person name="Poon T.W."/>
            <person name="Priest M."/>
            <person name="Roberts A."/>
            <person name="Saif S."/>
            <person name="Shea T."/>
            <person name="Sisk P."/>
            <person name="Sykes S."/>
            <person name="Wortman J."/>
            <person name="Nusbaum C."/>
            <person name="Birren B."/>
        </authorList>
    </citation>
    <scope>NUCLEOTIDE SEQUENCE [LARGE SCALE GENOMIC DNA]</scope>
    <source>
        <strain evidence="1 2">CBS 114405</strain>
    </source>
</reference>
<dbReference type="OrthoDB" id="4708870at2759"/>
<protein>
    <submittedName>
        <fullName evidence="1">Uncharacterized protein</fullName>
    </submittedName>
</protein>
<dbReference type="EMBL" id="AMGW01000005">
    <property type="protein sequence ID" value="EXJ56445.1"/>
    <property type="molecule type" value="Genomic_DNA"/>
</dbReference>
<evidence type="ECO:0000313" key="2">
    <source>
        <dbReference type="Proteomes" id="UP000019473"/>
    </source>
</evidence>
<keyword evidence="2" id="KW-1185">Reference proteome</keyword>
<dbReference type="VEuPathDB" id="FungiDB:A1O7_06789"/>
<evidence type="ECO:0000313" key="1">
    <source>
        <dbReference type="EMBL" id="EXJ56445.1"/>
    </source>
</evidence>
<name>W9VTV1_9EURO</name>
<dbReference type="GeneID" id="19181364"/>
<dbReference type="STRING" id="1182544.W9VTV1"/>
<accession>W9VTV1</accession>
<dbReference type="Proteomes" id="UP000019473">
    <property type="component" value="Unassembled WGS sequence"/>
</dbReference>
<dbReference type="HOGENOM" id="CLU_032494_1_0_1"/>
<dbReference type="AlphaFoldDB" id="W9VTV1"/>
<proteinExistence type="predicted"/>
<organism evidence="1 2">
    <name type="scientific">Cladophialophora yegresii CBS 114405</name>
    <dbReference type="NCBI Taxonomy" id="1182544"/>
    <lineage>
        <taxon>Eukaryota</taxon>
        <taxon>Fungi</taxon>
        <taxon>Dikarya</taxon>
        <taxon>Ascomycota</taxon>
        <taxon>Pezizomycotina</taxon>
        <taxon>Eurotiomycetes</taxon>
        <taxon>Chaetothyriomycetidae</taxon>
        <taxon>Chaetothyriales</taxon>
        <taxon>Herpotrichiellaceae</taxon>
        <taxon>Cladophialophora</taxon>
    </lineage>
</organism>
<sequence length="373" mass="42935">MASQCGRDSNQTVDTVPASVHHHISYQLQARLRNDFSSVQSPLEKFKNATYRDVTILLAEPLIRVTPLDKHIRDVLGLSLLNFQYESEGNPAILTFLHPWPELSEKCPSPPHTEDGIAQDEDAAIMPESLSRKYVNVVLKIWESRCGLDAFRSQKIDQGLMTMLGKIISPCGLTYKPDGLYLRIQDVERSDKRLSCVKVATKKGDILKYLGLEIRGIETFHAVLSRKQVRCDVKDFFGTDFAQEFERLRAQAVFTVDCARLFSRLRKELPRYVKGPELTYAIKGVKRVVGLYRSDYKDVTLDAPGTRKWDYMREAFEQRRYQVFRNEAKKHWIYIGAYQKWLDAKRSAQNYKAYKTRQEARLQERGKAEAGSG</sequence>
<dbReference type="RefSeq" id="XP_007758979.1">
    <property type="nucleotide sequence ID" value="XM_007760789.1"/>
</dbReference>
<gene>
    <name evidence="1" type="ORF">A1O7_06789</name>
</gene>